<dbReference type="Proteomes" id="UP000007383">
    <property type="component" value="Chromosome"/>
</dbReference>
<keyword evidence="16" id="KW-1185">Reference proteome</keyword>
<comment type="catalytic activity">
    <reaction evidence="1">
        <text>ATP + protein L-histidine = ADP + protein N-phospho-L-histidine.</text>
        <dbReference type="EC" id="2.7.13.3"/>
    </reaction>
</comment>
<dbReference type="AlphaFoldDB" id="H9UIR1"/>
<dbReference type="Gene3D" id="6.10.340.10">
    <property type="match status" value="1"/>
</dbReference>
<feature type="transmembrane region" description="Helical" evidence="12">
    <location>
        <begin position="291"/>
        <end position="314"/>
    </location>
</feature>
<feature type="coiled-coil region" evidence="11">
    <location>
        <begin position="359"/>
        <end position="396"/>
    </location>
</feature>
<evidence type="ECO:0000313" key="16">
    <source>
        <dbReference type="Proteomes" id="UP000007383"/>
    </source>
</evidence>
<sequence>MGDLNTILCYTDGTMQMRHKLAVLFFLFSFIPLILLGSFASLRSRSALGRQAIAFSENLLSVTAVRIGSAVDGLLYASRTIAVDAEAKQLMMHAADRGRNLETIRREQSLHMRLNSVRVQNPQIRSILLVSVEGDVLINGVPTSFESMYFRQEFRRSSRYQELIDGRGVPVWVTGIEERYDRVYLMQRMVDSLSGRVLGVLVISFNENTFTQMFREARGQIGGEMLLVDPDGRVFAAVPEHLIGSSLAATEPEIDSSFRGRGFIELSVDAASMWQLIHRVPQEFLLEGQRALLIGMISMGVILALLSVILSLLLPGMFSEPVRLLLDAMHNSRGGRFLPVDSQRHDEFAQLYAGYNLMVSDLRRMFEQQQQNLVTIEEQKQTIEDYSTHLEGLVQERTRDLVESEKMASLGGLVVGVSHEINTPVGTSITAVSIVHEVLDELRLKFQNEELRRSDLSGFFLQADQSLELARNNLQRASDLISSFKRVAVNQSIEEPVRFYLQETLRDIARSLKPRFETAAQRLEIDCPFELELYSYPGVFYQIVVNLLTNAFEHAYPDAEHTGIIRLYAELQETELLLQCSDDGDGMSSDVLERVFDPFFTTARSRGGTGLGLHIVYNLITQKLNGRIAVDSAEGRGTTFLVKIPLKEIIDKSIHSDHT</sequence>
<evidence type="ECO:0000259" key="13">
    <source>
        <dbReference type="PROSITE" id="PS50109"/>
    </source>
</evidence>
<feature type="domain" description="HAMP" evidence="14">
    <location>
        <begin position="316"/>
        <end position="367"/>
    </location>
</feature>
<protein>
    <recommendedName>
        <fullName evidence="3">histidine kinase</fullName>
        <ecNumber evidence="3">2.7.13.3</ecNumber>
    </recommendedName>
</protein>
<evidence type="ECO:0000256" key="1">
    <source>
        <dbReference type="ARBA" id="ARBA00000085"/>
    </source>
</evidence>
<evidence type="ECO:0000256" key="2">
    <source>
        <dbReference type="ARBA" id="ARBA00004651"/>
    </source>
</evidence>
<dbReference type="Gene3D" id="1.10.287.130">
    <property type="match status" value="1"/>
</dbReference>
<dbReference type="GO" id="GO:0004673">
    <property type="term" value="F:protein histidine kinase activity"/>
    <property type="evidence" value="ECO:0007669"/>
    <property type="project" value="UniProtKB-EC"/>
</dbReference>
<dbReference type="OrthoDB" id="312445at2"/>
<keyword evidence="8 15" id="KW-0418">Kinase</keyword>
<dbReference type="PANTHER" id="PTHR43065">
    <property type="entry name" value="SENSOR HISTIDINE KINASE"/>
    <property type="match status" value="1"/>
</dbReference>
<keyword evidence="7 12" id="KW-0812">Transmembrane</keyword>
<dbReference type="EMBL" id="CP003282">
    <property type="protein sequence ID" value="AFG37404.1"/>
    <property type="molecule type" value="Genomic_DNA"/>
</dbReference>
<dbReference type="eggNOG" id="COG4191">
    <property type="taxonomic scope" value="Bacteria"/>
</dbReference>
<dbReference type="InterPro" id="IPR033479">
    <property type="entry name" value="dCache_1"/>
</dbReference>
<dbReference type="InterPro" id="IPR005467">
    <property type="entry name" value="His_kinase_dom"/>
</dbReference>
<evidence type="ECO:0000256" key="5">
    <source>
        <dbReference type="ARBA" id="ARBA00022553"/>
    </source>
</evidence>
<evidence type="ECO:0000256" key="12">
    <source>
        <dbReference type="SAM" id="Phobius"/>
    </source>
</evidence>
<evidence type="ECO:0000256" key="4">
    <source>
        <dbReference type="ARBA" id="ARBA00022475"/>
    </source>
</evidence>
<dbReference type="InterPro" id="IPR003660">
    <property type="entry name" value="HAMP_dom"/>
</dbReference>
<dbReference type="InterPro" id="IPR003594">
    <property type="entry name" value="HATPase_dom"/>
</dbReference>
<dbReference type="KEGG" id="sfc:Spiaf_1330"/>
<reference evidence="16" key="1">
    <citation type="journal article" date="2013" name="Stand. Genomic Sci.">
        <title>Complete genome sequence of the halophilic bacterium Spirochaeta africana type strain (Z-7692(T)) from the alkaline Lake Magadi in the East African Rift.</title>
        <authorList>
            <person name="Liolos K."/>
            <person name="Abt B."/>
            <person name="Scheuner C."/>
            <person name="Teshima H."/>
            <person name="Held B."/>
            <person name="Lapidus A."/>
            <person name="Nolan M."/>
            <person name="Lucas S."/>
            <person name="Deshpande S."/>
            <person name="Cheng J.F."/>
            <person name="Tapia R."/>
            <person name="Goodwin L.A."/>
            <person name="Pitluck S."/>
            <person name="Pagani I."/>
            <person name="Ivanova N."/>
            <person name="Mavromatis K."/>
            <person name="Mikhailova N."/>
            <person name="Huntemann M."/>
            <person name="Pati A."/>
            <person name="Chen A."/>
            <person name="Palaniappan K."/>
            <person name="Land M."/>
            <person name="Rohde M."/>
            <person name="Tindall B.J."/>
            <person name="Detter J.C."/>
            <person name="Goker M."/>
            <person name="Bristow J."/>
            <person name="Eisen J.A."/>
            <person name="Markowitz V."/>
            <person name="Hugenholtz P."/>
            <person name="Woyke T."/>
            <person name="Klenk H.P."/>
            <person name="Kyrpides N.C."/>
        </authorList>
    </citation>
    <scope>NUCLEOTIDE SEQUENCE</scope>
    <source>
        <strain evidence="16">ATCC 700263 / DSM 8902 / Z-7692</strain>
    </source>
</reference>
<evidence type="ECO:0000256" key="3">
    <source>
        <dbReference type="ARBA" id="ARBA00012438"/>
    </source>
</evidence>
<dbReference type="InterPro" id="IPR036890">
    <property type="entry name" value="HATPase_C_sf"/>
</dbReference>
<organism evidence="15 16">
    <name type="scientific">Spirochaeta africana (strain ATCC 700263 / DSM 8902 / Z-7692)</name>
    <dbReference type="NCBI Taxonomy" id="889378"/>
    <lineage>
        <taxon>Bacteria</taxon>
        <taxon>Pseudomonadati</taxon>
        <taxon>Spirochaetota</taxon>
        <taxon>Spirochaetia</taxon>
        <taxon>Spirochaetales</taxon>
        <taxon>Spirochaetaceae</taxon>
        <taxon>Spirochaeta</taxon>
    </lineage>
</organism>
<gene>
    <name evidence="15" type="ordered locus">Spiaf_1330</name>
</gene>
<evidence type="ECO:0000256" key="8">
    <source>
        <dbReference type="ARBA" id="ARBA00022777"/>
    </source>
</evidence>
<evidence type="ECO:0000256" key="9">
    <source>
        <dbReference type="ARBA" id="ARBA00022989"/>
    </source>
</evidence>
<dbReference type="SMART" id="SM00387">
    <property type="entry name" value="HATPase_c"/>
    <property type="match status" value="1"/>
</dbReference>
<name>H9UIR1_SPIAZ</name>
<feature type="transmembrane region" description="Helical" evidence="12">
    <location>
        <begin position="21"/>
        <end position="42"/>
    </location>
</feature>
<accession>H9UIR1</accession>
<keyword evidence="10 12" id="KW-0472">Membrane</keyword>
<dbReference type="Pfam" id="PF02743">
    <property type="entry name" value="dCache_1"/>
    <property type="match status" value="1"/>
</dbReference>
<proteinExistence type="predicted"/>
<evidence type="ECO:0000256" key="6">
    <source>
        <dbReference type="ARBA" id="ARBA00022679"/>
    </source>
</evidence>
<comment type="subcellular location">
    <subcellularLocation>
        <location evidence="2">Cell membrane</location>
        <topology evidence="2">Multi-pass membrane protein</topology>
    </subcellularLocation>
</comment>
<dbReference type="Gene3D" id="3.30.565.10">
    <property type="entry name" value="Histidine kinase-like ATPase, C-terminal domain"/>
    <property type="match status" value="1"/>
</dbReference>
<dbReference type="GO" id="GO:0005886">
    <property type="term" value="C:plasma membrane"/>
    <property type="evidence" value="ECO:0007669"/>
    <property type="project" value="UniProtKB-SubCell"/>
</dbReference>
<evidence type="ECO:0000256" key="10">
    <source>
        <dbReference type="ARBA" id="ARBA00023136"/>
    </source>
</evidence>
<keyword evidence="11" id="KW-0175">Coiled coil</keyword>
<keyword evidence="4" id="KW-1003">Cell membrane</keyword>
<evidence type="ECO:0000259" key="14">
    <source>
        <dbReference type="PROSITE" id="PS50885"/>
    </source>
</evidence>
<dbReference type="InterPro" id="IPR004358">
    <property type="entry name" value="Sig_transdc_His_kin-like_C"/>
</dbReference>
<feature type="domain" description="Histidine kinase" evidence="13">
    <location>
        <begin position="416"/>
        <end position="648"/>
    </location>
</feature>
<dbReference type="EC" id="2.7.13.3" evidence="3"/>
<dbReference type="PROSITE" id="PS50109">
    <property type="entry name" value="HIS_KIN"/>
    <property type="match status" value="1"/>
</dbReference>
<dbReference type="STRING" id="889378.Spiaf_1330"/>
<dbReference type="HOGENOM" id="CLU_000445_133_2_12"/>
<dbReference type="SUPFAM" id="SSF55874">
    <property type="entry name" value="ATPase domain of HSP90 chaperone/DNA topoisomerase II/histidine kinase"/>
    <property type="match status" value="1"/>
</dbReference>
<evidence type="ECO:0000256" key="11">
    <source>
        <dbReference type="SAM" id="Coils"/>
    </source>
</evidence>
<dbReference type="GO" id="GO:0007165">
    <property type="term" value="P:signal transduction"/>
    <property type="evidence" value="ECO:0007669"/>
    <property type="project" value="InterPro"/>
</dbReference>
<keyword evidence="5" id="KW-0597">Phosphoprotein</keyword>
<keyword evidence="6" id="KW-0808">Transferase</keyword>
<dbReference type="PROSITE" id="PS50885">
    <property type="entry name" value="HAMP"/>
    <property type="match status" value="1"/>
</dbReference>
<evidence type="ECO:0000313" key="15">
    <source>
        <dbReference type="EMBL" id="AFG37404.1"/>
    </source>
</evidence>
<dbReference type="Pfam" id="PF02518">
    <property type="entry name" value="HATPase_c"/>
    <property type="match status" value="1"/>
</dbReference>
<keyword evidence="9 12" id="KW-1133">Transmembrane helix</keyword>
<dbReference type="PRINTS" id="PR00344">
    <property type="entry name" value="BCTRLSENSOR"/>
</dbReference>
<evidence type="ECO:0000256" key="7">
    <source>
        <dbReference type="ARBA" id="ARBA00022692"/>
    </source>
</evidence>
<dbReference type="PATRIC" id="fig|889378.3.peg.1335"/>